<evidence type="ECO:0000256" key="1">
    <source>
        <dbReference type="SAM" id="MobiDB-lite"/>
    </source>
</evidence>
<organism evidence="2">
    <name type="scientific">Oikopleura dioica</name>
    <name type="common">Tunicate</name>
    <dbReference type="NCBI Taxonomy" id="34765"/>
    <lineage>
        <taxon>Eukaryota</taxon>
        <taxon>Metazoa</taxon>
        <taxon>Chordata</taxon>
        <taxon>Tunicata</taxon>
        <taxon>Appendicularia</taxon>
        <taxon>Copelata</taxon>
        <taxon>Oikopleuridae</taxon>
        <taxon>Oikopleura</taxon>
    </lineage>
</organism>
<protein>
    <submittedName>
        <fullName evidence="2">Uncharacterized protein</fullName>
    </submittedName>
</protein>
<feature type="region of interest" description="Disordered" evidence="1">
    <location>
        <begin position="135"/>
        <end position="182"/>
    </location>
</feature>
<dbReference type="Proteomes" id="UP000011014">
    <property type="component" value="Unassembled WGS sequence"/>
</dbReference>
<feature type="compositionally biased region" description="Basic and acidic residues" evidence="1">
    <location>
        <begin position="148"/>
        <end position="159"/>
    </location>
</feature>
<accession>E4Z7D0</accession>
<reference evidence="2" key="1">
    <citation type="journal article" date="2010" name="Science">
        <title>Plasticity of animal genome architecture unmasked by rapid evolution of a pelagic tunicate.</title>
        <authorList>
            <person name="Denoeud F."/>
            <person name="Henriet S."/>
            <person name="Mungpakdee S."/>
            <person name="Aury J.M."/>
            <person name="Da Silva C."/>
            <person name="Brinkmann H."/>
            <person name="Mikhaleva J."/>
            <person name="Olsen L.C."/>
            <person name="Jubin C."/>
            <person name="Canestro C."/>
            <person name="Bouquet J.M."/>
            <person name="Danks G."/>
            <person name="Poulain J."/>
            <person name="Campsteijn C."/>
            <person name="Adamski M."/>
            <person name="Cross I."/>
            <person name="Yadetie F."/>
            <person name="Muffato M."/>
            <person name="Louis A."/>
            <person name="Butcher S."/>
            <person name="Tsagkogeorga G."/>
            <person name="Konrad A."/>
            <person name="Singh S."/>
            <person name="Jensen M.F."/>
            <person name="Cong E.H."/>
            <person name="Eikeseth-Otteraa H."/>
            <person name="Noel B."/>
            <person name="Anthouard V."/>
            <person name="Porcel B.M."/>
            <person name="Kachouri-Lafond R."/>
            <person name="Nishino A."/>
            <person name="Ugolini M."/>
            <person name="Chourrout P."/>
            <person name="Nishida H."/>
            <person name="Aasland R."/>
            <person name="Huzurbazar S."/>
            <person name="Westhof E."/>
            <person name="Delsuc F."/>
            <person name="Lehrach H."/>
            <person name="Reinhardt R."/>
            <person name="Weissenbach J."/>
            <person name="Roy S.W."/>
            <person name="Artiguenave F."/>
            <person name="Postlethwait J.H."/>
            <person name="Manak J.R."/>
            <person name="Thompson E.M."/>
            <person name="Jaillon O."/>
            <person name="Du Pasquier L."/>
            <person name="Boudinot P."/>
            <person name="Liberles D.A."/>
            <person name="Volff J.N."/>
            <person name="Philippe H."/>
            <person name="Lenhard B."/>
            <person name="Roest Crollius H."/>
            <person name="Wincker P."/>
            <person name="Chourrout D."/>
        </authorList>
    </citation>
    <scope>NUCLEOTIDE SEQUENCE [LARGE SCALE GENOMIC DNA]</scope>
</reference>
<feature type="compositionally biased region" description="Acidic residues" evidence="1">
    <location>
        <begin position="160"/>
        <end position="174"/>
    </location>
</feature>
<dbReference type="EMBL" id="FN658456">
    <property type="protein sequence ID" value="CBY43608.1"/>
    <property type="molecule type" value="Genomic_DNA"/>
</dbReference>
<feature type="non-terminal residue" evidence="2">
    <location>
        <position position="312"/>
    </location>
</feature>
<sequence>MIIELLNKNVLEIDFFVVPVGGIRPNSNVYEPVYYWTTLIKKLNQKDGQLKEHVNTIRSDDNFYINTLSGNINDLVKRVVKGKYGTFIVDTKKPKTRGWDQASTGSIEDEAISSVISDMKTDSVEIKLEGEDLNETQFFDAETGSELPKSEPEETHPDIENDDDMDSDDDDDTESVVHQINSLSTNSKPKLPLFKETENCDAWVDKCIFLIEMGGIDNAAKKVQHLCSNLPAPIQETVITELALLAKEARTVEAFTKTLNKACQKNNFEYETLLKNLKYNAETHLNLRNFYYRIKQLVKQTLGSGCDKMVET</sequence>
<proteinExistence type="predicted"/>
<gene>
    <name evidence="2" type="ORF">GSOID_T00028221001</name>
</gene>
<name>E4Z7D0_OIKDI</name>
<evidence type="ECO:0000313" key="2">
    <source>
        <dbReference type="EMBL" id="CBY43608.1"/>
    </source>
</evidence>
<dbReference type="AlphaFoldDB" id="E4Z7D0"/>